<organism evidence="7">
    <name type="scientific">Chlamydomonas reinhardtii</name>
    <name type="common">Chlamydomonas smithii</name>
    <dbReference type="NCBI Taxonomy" id="3055"/>
    <lineage>
        <taxon>Eukaryota</taxon>
        <taxon>Viridiplantae</taxon>
        <taxon>Chlorophyta</taxon>
        <taxon>core chlorophytes</taxon>
        <taxon>Chlorophyceae</taxon>
        <taxon>CS clade</taxon>
        <taxon>Chlamydomonadales</taxon>
        <taxon>Chlamydomonadaceae</taxon>
        <taxon>Chlamydomonas</taxon>
    </lineage>
</organism>
<evidence type="ECO:0000256" key="5">
    <source>
        <dbReference type="ARBA" id="ARBA00023027"/>
    </source>
</evidence>
<dbReference type="EMBL" id="AY860818">
    <property type="protein sequence ID" value="AAX54906.1"/>
    <property type="molecule type" value="mRNA"/>
</dbReference>
<dbReference type="STRING" id="3055.Q4VKB6"/>
<dbReference type="EC" id="5.5.1.19" evidence="3"/>
<accession>Q4VKB6</accession>
<dbReference type="OMA" id="FVLMDFR"/>
<dbReference type="OrthoDB" id="1716816at2759"/>
<comment type="pathway">
    <text evidence="1">Carotenoid biosynthesis; beta-carotene biosynthesis.</text>
</comment>
<dbReference type="ExpressionAtlas" id="Q4VKB6">
    <property type="expression patterns" value="baseline and differential"/>
</dbReference>
<proteinExistence type="evidence at transcript level"/>
<dbReference type="PANTHER" id="PTHR39757">
    <property type="match status" value="1"/>
</dbReference>
<dbReference type="SUPFAM" id="SSF51905">
    <property type="entry name" value="FAD/NAD(P)-binding domain"/>
    <property type="match status" value="1"/>
</dbReference>
<evidence type="ECO:0000256" key="4">
    <source>
        <dbReference type="ARBA" id="ARBA00022746"/>
    </source>
</evidence>
<dbReference type="GO" id="GO:0016705">
    <property type="term" value="F:oxidoreductase activity, acting on paired donors, with incorporation or reduction of molecular oxygen"/>
    <property type="evidence" value="ECO:0007669"/>
    <property type="project" value="InterPro"/>
</dbReference>
<dbReference type="Gene3D" id="3.50.50.60">
    <property type="entry name" value="FAD/NAD(P)-binding domain"/>
    <property type="match status" value="1"/>
</dbReference>
<dbReference type="PANTHER" id="PTHR39757:SF5">
    <property type="entry name" value="OS02G0190600 PROTEIN"/>
    <property type="match status" value="1"/>
</dbReference>
<reference evidence="8" key="3">
    <citation type="submission" date="2017-07" db="EMBL/GenBank/DDBJ databases">
        <title>WGS assembly of Chlamydomonas reinhardtii.</title>
        <authorList>
            <consortium name="Chlamydomonas Annotation Team"/>
            <consortium name="JGI Annotation Team"/>
            <person name="Merchant S.S."/>
            <person name="Prochnik S.E."/>
            <person name="Vallon O."/>
            <person name="Harris E.H."/>
            <person name="Karpowicz S.J."/>
            <person name="Witman G.B."/>
            <person name="Terry A."/>
            <person name="Salamov A."/>
            <person name="Fritz-Laylin L.K."/>
            <person name="Marechal-Drouard L."/>
            <person name="Marshall W.F."/>
            <person name="Qu L.H."/>
            <person name="Nelson D.R."/>
            <person name="Sanderfoot A.A."/>
            <person name="Spalding M.H."/>
            <person name="Kapitonov V.V."/>
            <person name="Ren Q."/>
            <person name="Ferris P."/>
            <person name="Lindquist E."/>
            <person name="Shapiro H."/>
            <person name="Lucas S.M."/>
            <person name="Grimwood J."/>
            <person name="Schmutz J."/>
            <person name="Grigoriev I.V."/>
            <person name="Rokhsar D.S."/>
        </authorList>
    </citation>
    <scope>NUCLEOTIDE SEQUENCE</scope>
    <source>
        <strain evidence="8">CC-503 cw92 mt+</strain>
    </source>
</reference>
<name>Q4VKB6_CHLRE</name>
<dbReference type="FunCoup" id="Q4VKB6">
    <property type="interactions" value="509"/>
</dbReference>
<comment type="similarity">
    <text evidence="2">Belongs to the lycopene cyclase family.</text>
</comment>
<evidence type="ECO:0000256" key="6">
    <source>
        <dbReference type="ARBA" id="ARBA00037906"/>
    </source>
</evidence>
<dbReference type="GO" id="GO:0016117">
    <property type="term" value="P:carotenoid biosynthetic process"/>
    <property type="evidence" value="ECO:0007669"/>
    <property type="project" value="UniProtKB-KW"/>
</dbReference>
<comment type="pathway">
    <text evidence="6">Carotenoid biosynthesis; beta-zeacarotene biosynthesis.</text>
</comment>
<dbReference type="Proteomes" id="UP000006906">
    <property type="component" value="Chromosome 8"/>
</dbReference>
<evidence type="ECO:0000313" key="9">
    <source>
        <dbReference type="Proteomes" id="UP000006906"/>
    </source>
</evidence>
<evidence type="ECO:0000313" key="7">
    <source>
        <dbReference type="EMBL" id="AAX54906.1"/>
    </source>
</evidence>
<dbReference type="GO" id="GO:0016860">
    <property type="term" value="F:intramolecular oxidoreductase activity"/>
    <property type="evidence" value="ECO:0007669"/>
    <property type="project" value="UniProtKB-ARBA"/>
</dbReference>
<dbReference type="PaxDb" id="3055-EDO96366"/>
<keyword evidence="9" id="KW-1185">Reference proteome</keyword>
<evidence type="ECO:0000256" key="1">
    <source>
        <dbReference type="ARBA" id="ARBA00005089"/>
    </source>
</evidence>
<dbReference type="InterPro" id="IPR010108">
    <property type="entry name" value="Lycopene_cyclase_b/e"/>
</dbReference>
<keyword evidence="4" id="KW-0125">Carotenoid biosynthesis</keyword>
<evidence type="ECO:0000256" key="2">
    <source>
        <dbReference type="ARBA" id="ARBA00006599"/>
    </source>
</evidence>
<gene>
    <name evidence="7" type="primary">LCYB</name>
    <name evidence="8" type="ORF">CHLRE_08g358538v5</name>
</gene>
<dbReference type="InterPro" id="IPR036188">
    <property type="entry name" value="FAD/NAD-bd_sf"/>
</dbReference>
<dbReference type="Gramene" id="PNW79530">
    <property type="protein sequence ID" value="PNW79530"/>
    <property type="gene ID" value="CHLRE_08g358538v5"/>
</dbReference>
<dbReference type="NCBIfam" id="TIGR01790">
    <property type="entry name" value="carotene-cycl"/>
    <property type="match status" value="1"/>
</dbReference>
<dbReference type="Pfam" id="PF05834">
    <property type="entry name" value="Lycopene_cycl"/>
    <property type="match status" value="1"/>
</dbReference>
<dbReference type="EMBL" id="CM008969">
    <property type="protein sequence ID" value="PNW79530.1"/>
    <property type="molecule type" value="Genomic_DNA"/>
</dbReference>
<reference evidence="7" key="1">
    <citation type="journal article" date="2005" name="Plant Physiol.">
        <title>Genome-based examination of chlorophyll and carotenoid biosynthesis in Chlamydomonas reinhardtii.</title>
        <authorList>
            <person name="Lohr M."/>
            <person name="Im C.-S."/>
            <person name="Grossman A.R."/>
        </authorList>
    </citation>
    <scope>NUCLEOTIDE SEQUENCE</scope>
    <source>
        <strain evidence="7">CC-408</strain>
    </source>
</reference>
<keyword evidence="5" id="KW-0520">NAD</keyword>
<sequence length="590" mass="63871">MMLKAGNRPVALRSGRSATVSPISRVVSRPQQLQRRICTAAAGQKDAFPSGPYPIPPGPVGHFYRETEKWPTSETVRLQPHDLNEVDYVDLVVAGAGPAGVAVASRVAAAGFSVCVVDPEPLAHWPNNYGVWLDEFQAMGLEDCLHVIWPKAKVWLNSEADGEKFLNRPFGRVDRPKLKRILLERCVASGVTFLDAKVSGVSHGGGCSAVKLADGREIRGSLVLDATGHSRRLVQYDKKFDPGFQGAYGIVAEVESHPFALDTMLFMDWRDDHTQAPGLEAMRAANTALPTFLYAMPFTKNLVFLEETSLVSRPAVDFPELKDRLQARLQHLGIKVTNVLEEEYCLIPMGGVLPKHPQRVLAIGGTAGMVHPSTGFMISRMMGAAPTVADTIVDQLSRPADKASESGAPLRPSSEAEAESMAAAVWAATWPLERVRQRAFFTFGMDVLLKLNLPQIREFFRAFFSLSDFHWHGFLSTRLSLPQLIVFGLTLFWKSSNQARASLLQLGIPGLVVMLSGLAPTLGGGYYPDTMSLKERKDAVDAAARSAAAAARAAADVASDAAAFVSANSSGADMAVVEVVEKAFSTSNTK</sequence>
<dbReference type="AlphaFoldDB" id="Q4VKB6"/>
<reference evidence="8 9" key="2">
    <citation type="journal article" date="2007" name="Science">
        <title>The Chlamydomonas genome reveals the evolution of key animal and plant functions.</title>
        <authorList>
            <person name="Merchant S.S."/>
            <person name="Prochnik S.E."/>
            <person name="Vallon O."/>
            <person name="Harris E.H."/>
            <person name="Karpowicz S.J."/>
            <person name="Witman G.B."/>
            <person name="Terry A."/>
            <person name="Salamov A."/>
            <person name="Fritz-Laylin L.K."/>
            <person name="Marechal-Drouard L."/>
            <person name="Marshall W.F."/>
            <person name="Qu L.H."/>
            <person name="Nelson D.R."/>
            <person name="Sanderfoot A.A."/>
            <person name="Spalding M.H."/>
            <person name="Kapitonov V.V."/>
            <person name="Ren Q."/>
            <person name="Ferris P."/>
            <person name="Lindquist E."/>
            <person name="Shapiro H."/>
            <person name="Lucas S.M."/>
            <person name="Grimwood J."/>
            <person name="Schmutz J."/>
            <person name="Cardol P."/>
            <person name="Cerutti H."/>
            <person name="Chanfreau G."/>
            <person name="Chen C.L."/>
            <person name="Cognat V."/>
            <person name="Croft M.T."/>
            <person name="Dent R."/>
            <person name="Dutcher S."/>
            <person name="Fernandez E."/>
            <person name="Fukuzawa H."/>
            <person name="Gonzalez-Ballester D."/>
            <person name="Gonzalez-Halphen D."/>
            <person name="Hallmann A."/>
            <person name="Hanikenne M."/>
            <person name="Hippler M."/>
            <person name="Inwood W."/>
            <person name="Jabbari K."/>
            <person name="Kalanon M."/>
            <person name="Kuras R."/>
            <person name="Lefebvre P.A."/>
            <person name="Lemaire S.D."/>
            <person name="Lobanov A.V."/>
            <person name="Lohr M."/>
            <person name="Manuell A."/>
            <person name="Meier I."/>
            <person name="Mets L."/>
            <person name="Mittag M."/>
            <person name="Mittelmeier T."/>
            <person name="Moroney J.V."/>
            <person name="Moseley J."/>
            <person name="Napoli C."/>
            <person name="Nedelcu A.M."/>
            <person name="Niyogi K."/>
            <person name="Novoselov S.V."/>
            <person name="Paulsen I.T."/>
            <person name="Pazour G."/>
            <person name="Purton S."/>
            <person name="Ral J.P."/>
            <person name="Riano-Pachon D.M."/>
            <person name="Riekhof W."/>
            <person name="Rymarquis L."/>
            <person name="Schroda M."/>
            <person name="Stern D."/>
            <person name="Umen J."/>
            <person name="Willows R."/>
            <person name="Wilson N."/>
            <person name="Zimmer S.L."/>
            <person name="Allmer J."/>
            <person name="Balk J."/>
            <person name="Bisova K."/>
            <person name="Chen C.J."/>
            <person name="Elias M."/>
            <person name="Gendler K."/>
            <person name="Hauser C."/>
            <person name="Lamb M.R."/>
            <person name="Ledford H."/>
            <person name="Long J.C."/>
            <person name="Minagawa J."/>
            <person name="Page M.D."/>
            <person name="Pan J."/>
            <person name="Pootakham W."/>
            <person name="Roje S."/>
            <person name="Rose A."/>
            <person name="Stahlberg E."/>
            <person name="Terauchi A.M."/>
            <person name="Yang P."/>
            <person name="Ball S."/>
            <person name="Bowler C."/>
            <person name="Dieckmann C.L."/>
            <person name="Gladyshev V.N."/>
            <person name="Green P."/>
            <person name="Jorgensen R."/>
            <person name="Mayfield S."/>
            <person name="Mueller-Roeber B."/>
            <person name="Rajamani S."/>
            <person name="Sayre R.T."/>
            <person name="Brokstein P."/>
            <person name="Dubchak I."/>
            <person name="Goodstein D."/>
            <person name="Hornick L."/>
            <person name="Huang Y.W."/>
            <person name="Jhaveri J."/>
            <person name="Luo Y."/>
            <person name="Martinez D."/>
            <person name="Ngau W.C."/>
            <person name="Otillar B."/>
            <person name="Poliakov A."/>
            <person name="Porter A."/>
            <person name="Szajkowski L."/>
            <person name="Werner G."/>
            <person name="Zhou K."/>
            <person name="Grigoriev I.V."/>
            <person name="Rokhsar D.S."/>
            <person name="Grossman A.R."/>
        </authorList>
    </citation>
    <scope>NUCLEOTIDE SEQUENCE [LARGE SCALE GENOMIC DNA]</scope>
    <source>
        <strain evidence="9">CC-503</strain>
        <strain evidence="8">CC-503 cw92 mt+</strain>
    </source>
</reference>
<evidence type="ECO:0000313" key="8">
    <source>
        <dbReference type="EMBL" id="PNW79530.1"/>
    </source>
</evidence>
<evidence type="ECO:0000256" key="3">
    <source>
        <dbReference type="ARBA" id="ARBA00012242"/>
    </source>
</evidence>
<protein>
    <recommendedName>
        <fullName evidence="3">lycopene beta-cyclase</fullName>
        <ecNumber evidence="3">5.5.1.19</ecNumber>
    </recommendedName>
</protein>